<dbReference type="EMBL" id="SLWB01000001">
    <property type="protein sequence ID" value="TCN73314.1"/>
    <property type="molecule type" value="Genomic_DNA"/>
</dbReference>
<sequence length="384" mass="43095">MHKRLHILFFVVVAALLTTAAYGQNLPYACQGSVERYWVKGFNGESSFEWKISYTVGKDTRWVPAEAIKAVNAGSDTVEVSWNFANMTGGIYTFHIVERTKWGCTGEEYTQDLVVNTPEIFVPISLFANTKDNLINLCKGSTYELEVQLKDGKRTIATNLSKWMDQNEAFAVKRIVSASGTYAVKVVDDLATCSFDTVKVISHDLPKVDLGDDVTICKNQPTTIVPTVDKGNLYSWYINNELVSTATSYYADRAPVDLVLSVTDGFGCVGSDTVAVNLCKINSVRIPAAFTPNGDGYNDKWTIPEFDPQMNDYKYDVENLEMEVFNRWGTRIWKYNKGKYASEEMWDGKDSSGRPLPVDSYHYIIRFKYNGVTETLKGSVTIIL</sequence>
<dbReference type="InterPro" id="IPR026341">
    <property type="entry name" value="T9SS_type_B"/>
</dbReference>
<keyword evidence="1" id="KW-0732">Signal</keyword>
<keyword evidence="3" id="KW-1185">Reference proteome</keyword>
<dbReference type="Pfam" id="PF13585">
    <property type="entry name" value="CHU_C"/>
    <property type="match status" value="1"/>
</dbReference>
<evidence type="ECO:0000256" key="1">
    <source>
        <dbReference type="SAM" id="SignalP"/>
    </source>
</evidence>
<gene>
    <name evidence="2" type="ORF">CLV25_101539</name>
</gene>
<accession>A0A4R2EVW3</accession>
<comment type="caution">
    <text evidence="2">The sequence shown here is derived from an EMBL/GenBank/DDBJ whole genome shotgun (WGS) entry which is preliminary data.</text>
</comment>
<feature type="signal peptide" evidence="1">
    <location>
        <begin position="1"/>
        <end position="23"/>
    </location>
</feature>
<dbReference type="RefSeq" id="WP_131838084.1">
    <property type="nucleotide sequence ID" value="NZ_SLWB01000001.1"/>
</dbReference>
<protein>
    <submittedName>
        <fullName evidence="2">Gliding motility-associated-like protein</fullName>
    </submittedName>
</protein>
<organism evidence="2 3">
    <name type="scientific">Acetobacteroides hydrogenigenes</name>
    <dbReference type="NCBI Taxonomy" id="979970"/>
    <lineage>
        <taxon>Bacteria</taxon>
        <taxon>Pseudomonadati</taxon>
        <taxon>Bacteroidota</taxon>
        <taxon>Bacteroidia</taxon>
        <taxon>Bacteroidales</taxon>
        <taxon>Rikenellaceae</taxon>
        <taxon>Acetobacteroides</taxon>
    </lineage>
</organism>
<dbReference type="OrthoDB" id="1123245at2"/>
<proteinExistence type="predicted"/>
<evidence type="ECO:0000313" key="2">
    <source>
        <dbReference type="EMBL" id="TCN73314.1"/>
    </source>
</evidence>
<dbReference type="Proteomes" id="UP000294830">
    <property type="component" value="Unassembled WGS sequence"/>
</dbReference>
<evidence type="ECO:0000313" key="3">
    <source>
        <dbReference type="Proteomes" id="UP000294830"/>
    </source>
</evidence>
<dbReference type="Gene3D" id="2.60.40.4070">
    <property type="match status" value="1"/>
</dbReference>
<reference evidence="2 3" key="1">
    <citation type="submission" date="2019-03" db="EMBL/GenBank/DDBJ databases">
        <title>Genomic Encyclopedia of Archaeal and Bacterial Type Strains, Phase II (KMG-II): from individual species to whole genera.</title>
        <authorList>
            <person name="Goeker M."/>
        </authorList>
    </citation>
    <scope>NUCLEOTIDE SEQUENCE [LARGE SCALE GENOMIC DNA]</scope>
    <source>
        <strain evidence="2 3">RL-C</strain>
    </source>
</reference>
<dbReference type="AlphaFoldDB" id="A0A4R2EVW3"/>
<feature type="chain" id="PRO_5020982049" evidence="1">
    <location>
        <begin position="24"/>
        <end position="384"/>
    </location>
</feature>
<dbReference type="NCBIfam" id="TIGR04131">
    <property type="entry name" value="Bac_Flav_CTERM"/>
    <property type="match status" value="1"/>
</dbReference>
<name>A0A4R2EVW3_9BACT</name>